<comment type="caution">
    <text evidence="1">The sequence shown here is derived from an EMBL/GenBank/DDBJ whole genome shotgun (WGS) entry which is preliminary data.</text>
</comment>
<sequence>MKKFPKSSLRAPGSHRRVLGYLAGAVLISSCPISASTVVYLPFDDGSDGTLLWNQGGDTADLAGTDDPFHTYADYTSPTYVSNVPVSVIPQTGAANTLSLDFSGNRDIYTSAAGPLVTGDYSSSSLTIQAYFQFDSLGGYQTILGRDDYAVEIAGSEALFYLQKTDSNVIRAYFATTGGDYVNVAGSTVLEAGQWYALAMVADISTGTVSLFLDNLSDGNGNYILDGSATGYDGLYDSTADQSWSIGRGYYGGNGDFVDGQIDEVTISDSALAMSEFMNVPEPSSALLGGCGLLVWLRRRRA</sequence>
<dbReference type="RefSeq" id="WP_184015057.1">
    <property type="nucleotide sequence ID" value="NZ_JACHFD010000001.1"/>
</dbReference>
<name>A0A840UZ00_9BACT</name>
<evidence type="ECO:0000313" key="1">
    <source>
        <dbReference type="EMBL" id="MBB5350056.1"/>
    </source>
</evidence>
<protein>
    <recommendedName>
        <fullName evidence="3">PEP-CTERM protein-sorting domain-containing protein</fullName>
    </recommendedName>
</protein>
<accession>A0A840UZ00</accession>
<dbReference type="Pfam" id="PF13385">
    <property type="entry name" value="Laminin_G_3"/>
    <property type="match status" value="1"/>
</dbReference>
<gene>
    <name evidence="1" type="ORF">HNR46_000277</name>
</gene>
<evidence type="ECO:0000313" key="2">
    <source>
        <dbReference type="Proteomes" id="UP000557717"/>
    </source>
</evidence>
<dbReference type="Gene3D" id="2.60.120.200">
    <property type="match status" value="1"/>
</dbReference>
<dbReference type="PROSITE" id="PS51257">
    <property type="entry name" value="PROKAR_LIPOPROTEIN"/>
    <property type="match status" value="1"/>
</dbReference>
<evidence type="ECO:0008006" key="3">
    <source>
        <dbReference type="Google" id="ProtNLM"/>
    </source>
</evidence>
<dbReference type="Proteomes" id="UP000557717">
    <property type="component" value="Unassembled WGS sequence"/>
</dbReference>
<organism evidence="1 2">
    <name type="scientific">Haloferula luteola</name>
    <dbReference type="NCBI Taxonomy" id="595692"/>
    <lineage>
        <taxon>Bacteria</taxon>
        <taxon>Pseudomonadati</taxon>
        <taxon>Verrucomicrobiota</taxon>
        <taxon>Verrucomicrobiia</taxon>
        <taxon>Verrucomicrobiales</taxon>
        <taxon>Verrucomicrobiaceae</taxon>
        <taxon>Haloferula</taxon>
    </lineage>
</organism>
<keyword evidence="2" id="KW-1185">Reference proteome</keyword>
<dbReference type="InterPro" id="IPR013320">
    <property type="entry name" value="ConA-like_dom_sf"/>
</dbReference>
<reference evidence="1 2" key="1">
    <citation type="submission" date="2020-08" db="EMBL/GenBank/DDBJ databases">
        <title>Genomic Encyclopedia of Type Strains, Phase IV (KMG-IV): sequencing the most valuable type-strain genomes for metagenomic binning, comparative biology and taxonomic classification.</title>
        <authorList>
            <person name="Goeker M."/>
        </authorList>
    </citation>
    <scope>NUCLEOTIDE SEQUENCE [LARGE SCALE GENOMIC DNA]</scope>
    <source>
        <strain evidence="1 2">YC6886</strain>
    </source>
</reference>
<dbReference type="EMBL" id="JACHFD010000001">
    <property type="protein sequence ID" value="MBB5350056.1"/>
    <property type="molecule type" value="Genomic_DNA"/>
</dbReference>
<dbReference type="AlphaFoldDB" id="A0A840UZ00"/>
<dbReference type="SUPFAM" id="SSF49899">
    <property type="entry name" value="Concanavalin A-like lectins/glucanases"/>
    <property type="match status" value="1"/>
</dbReference>
<proteinExistence type="predicted"/>